<dbReference type="InterPro" id="IPR036291">
    <property type="entry name" value="NAD(P)-bd_dom_sf"/>
</dbReference>
<dbReference type="InterPro" id="IPR002347">
    <property type="entry name" value="SDR_fam"/>
</dbReference>
<accession>A0ABZ1N3M3</accession>
<protein>
    <submittedName>
        <fullName evidence="3">SDR family oxidoreductase</fullName>
    </submittedName>
</protein>
<keyword evidence="2" id="KW-0560">Oxidoreductase</keyword>
<dbReference type="EMBL" id="CP109527">
    <property type="protein sequence ID" value="WTY34436.1"/>
    <property type="molecule type" value="Genomic_DNA"/>
</dbReference>
<gene>
    <name evidence="3" type="ORF">OG308_24360</name>
</gene>
<keyword evidence="4" id="KW-1185">Reference proteome</keyword>
<name>A0ABZ1N3M3_9NOCA</name>
<proteinExistence type="inferred from homology"/>
<dbReference type="RefSeq" id="WP_405146815.1">
    <property type="nucleotide sequence ID" value="NZ_CP109527.1"/>
</dbReference>
<sequence>MTGGAQGIGLATAQLFASRGARVVVADLNGKAAERAVATLESHADKHVAVDVDVSSSASVTAMKEAVIDIVGKVDVLANVAGIYPNSTMTETPDDVWRRTLAVNLDGTFYMCRAWAPVLCEQPGAAIVNVISGAARIPYPGLSAYSASKGGVISFSRVIAAELAPAIRVNCIGPGGTLADGQDAADSARQVESFIPLGRLASPEEIAEAIVFFGSDRARYITGQILHVNGGRSMH</sequence>
<dbReference type="SUPFAM" id="SSF51735">
    <property type="entry name" value="NAD(P)-binding Rossmann-fold domains"/>
    <property type="match status" value="1"/>
</dbReference>
<dbReference type="Gene3D" id="3.40.50.720">
    <property type="entry name" value="NAD(P)-binding Rossmann-like Domain"/>
    <property type="match status" value="1"/>
</dbReference>
<dbReference type="Proteomes" id="UP001621418">
    <property type="component" value="Chromosome"/>
</dbReference>
<dbReference type="InterPro" id="IPR020904">
    <property type="entry name" value="Sc_DH/Rdtase_CS"/>
</dbReference>
<reference evidence="3 4" key="1">
    <citation type="submission" date="2022-10" db="EMBL/GenBank/DDBJ databases">
        <title>The complete genomes of actinobacterial strains from the NBC collection.</title>
        <authorList>
            <person name="Joergensen T.S."/>
            <person name="Alvarez Arevalo M."/>
            <person name="Sterndorff E.B."/>
            <person name="Faurdal D."/>
            <person name="Vuksanovic O."/>
            <person name="Mourched A.-S."/>
            <person name="Charusanti P."/>
            <person name="Shaw S."/>
            <person name="Blin K."/>
            <person name="Weber T."/>
        </authorList>
    </citation>
    <scope>NUCLEOTIDE SEQUENCE [LARGE SCALE GENOMIC DNA]</scope>
    <source>
        <strain evidence="3 4">NBC_01413</strain>
    </source>
</reference>
<dbReference type="PRINTS" id="PR00080">
    <property type="entry name" value="SDRFAMILY"/>
</dbReference>
<dbReference type="PANTHER" id="PTHR43639">
    <property type="entry name" value="OXIDOREDUCTASE, SHORT-CHAIN DEHYDROGENASE/REDUCTASE FAMILY (AFU_ORTHOLOGUE AFUA_5G02870)"/>
    <property type="match status" value="1"/>
</dbReference>
<evidence type="ECO:0000256" key="2">
    <source>
        <dbReference type="ARBA" id="ARBA00023002"/>
    </source>
</evidence>
<evidence type="ECO:0000256" key="1">
    <source>
        <dbReference type="ARBA" id="ARBA00006484"/>
    </source>
</evidence>
<dbReference type="CDD" id="cd05233">
    <property type="entry name" value="SDR_c"/>
    <property type="match status" value="1"/>
</dbReference>
<organism evidence="3 4">
    <name type="scientific">Nocardia salmonicida</name>
    <dbReference type="NCBI Taxonomy" id="53431"/>
    <lineage>
        <taxon>Bacteria</taxon>
        <taxon>Bacillati</taxon>
        <taxon>Actinomycetota</taxon>
        <taxon>Actinomycetes</taxon>
        <taxon>Mycobacteriales</taxon>
        <taxon>Nocardiaceae</taxon>
        <taxon>Nocardia</taxon>
    </lineage>
</organism>
<dbReference type="PRINTS" id="PR00081">
    <property type="entry name" value="GDHRDH"/>
</dbReference>
<evidence type="ECO:0000313" key="4">
    <source>
        <dbReference type="Proteomes" id="UP001621418"/>
    </source>
</evidence>
<dbReference type="PANTHER" id="PTHR43639:SF1">
    <property type="entry name" value="SHORT-CHAIN DEHYDROGENASE_REDUCTASE FAMILY PROTEIN"/>
    <property type="match status" value="1"/>
</dbReference>
<dbReference type="PROSITE" id="PS00061">
    <property type="entry name" value="ADH_SHORT"/>
    <property type="match status" value="1"/>
</dbReference>
<comment type="similarity">
    <text evidence="1">Belongs to the short-chain dehydrogenases/reductases (SDR) family.</text>
</comment>
<evidence type="ECO:0000313" key="3">
    <source>
        <dbReference type="EMBL" id="WTY34436.1"/>
    </source>
</evidence>
<dbReference type="Pfam" id="PF13561">
    <property type="entry name" value="adh_short_C2"/>
    <property type="match status" value="1"/>
</dbReference>